<dbReference type="GO" id="GO:0004733">
    <property type="term" value="F:pyridoxamine phosphate oxidase activity"/>
    <property type="evidence" value="ECO:0007669"/>
    <property type="project" value="InterPro"/>
</dbReference>
<dbReference type="NCBIfam" id="NF004231">
    <property type="entry name" value="PRK05679.1"/>
    <property type="match status" value="1"/>
</dbReference>
<dbReference type="Proteomes" id="UP000248039">
    <property type="component" value="Unassembled WGS sequence"/>
</dbReference>
<evidence type="ECO:0000256" key="2">
    <source>
        <dbReference type="ARBA" id="ARBA00022630"/>
    </source>
</evidence>
<feature type="binding site" evidence="5">
    <location>
        <position position="185"/>
    </location>
    <ligand>
        <name>FMN</name>
        <dbReference type="ChEBI" id="CHEBI:58210"/>
    </ligand>
</feature>
<evidence type="ECO:0000256" key="1">
    <source>
        <dbReference type="ARBA" id="ARBA00007301"/>
    </source>
</evidence>
<dbReference type="AlphaFoldDB" id="A0A2V4NJ07"/>
<dbReference type="OrthoDB" id="9780392at2"/>
<proteinExistence type="inferred from homology"/>
<dbReference type="InterPro" id="IPR019576">
    <property type="entry name" value="Pyridoxamine_oxidase_dimer_C"/>
</dbReference>
<comment type="cofactor">
    <cofactor evidence="5">
        <name>FMN</name>
        <dbReference type="ChEBI" id="CHEBI:58210"/>
    </cofactor>
    <text evidence="5">Binds 1 FMN per subunit.</text>
</comment>
<sequence>MARPLPAFEAAEAPERPGELFVSWLLGALRAGVPDAQTMVLSTAGPDARVVVLREVDPAEGRWWFAGDAHSPKGRELAGDPRAALTFYWPALGRQVRVRGAVELGEPAGTAAAFRLLSPNSRIAALVGRQSEPLADPDEFSTAWANAAERLAADPDLVPEGYTRYAVRAAEVEFWQGAADRRHVRLHYRRTDSHGWRRELTWP</sequence>
<dbReference type="GO" id="GO:0008615">
    <property type="term" value="P:pyridoxine biosynthetic process"/>
    <property type="evidence" value="ECO:0007669"/>
    <property type="project" value="InterPro"/>
</dbReference>
<evidence type="ECO:0000313" key="9">
    <source>
        <dbReference type="Proteomes" id="UP000248039"/>
    </source>
</evidence>
<dbReference type="Pfam" id="PF01243">
    <property type="entry name" value="PNPOx_N"/>
    <property type="match status" value="1"/>
</dbReference>
<name>A0A2V4NJ07_9ACTN</name>
<accession>A0A2V4NJ07</accession>
<dbReference type="EMBL" id="PYBW01000122">
    <property type="protein sequence ID" value="PYC70194.1"/>
    <property type="molecule type" value="Genomic_DNA"/>
</dbReference>
<dbReference type="Gene3D" id="2.30.110.10">
    <property type="entry name" value="Electron Transport, Fmn-binding Protein, Chain A"/>
    <property type="match status" value="1"/>
</dbReference>
<dbReference type="GO" id="GO:0010181">
    <property type="term" value="F:FMN binding"/>
    <property type="evidence" value="ECO:0007669"/>
    <property type="project" value="InterPro"/>
</dbReference>
<dbReference type="SUPFAM" id="SSF50475">
    <property type="entry name" value="FMN-binding split barrel"/>
    <property type="match status" value="1"/>
</dbReference>
<evidence type="ECO:0000256" key="5">
    <source>
        <dbReference type="PIRSR" id="PIRSR000190-2"/>
    </source>
</evidence>
<dbReference type="Pfam" id="PF10590">
    <property type="entry name" value="PNP_phzG_C"/>
    <property type="match status" value="1"/>
</dbReference>
<feature type="domain" description="Pyridoxine 5'-phosphate oxidase dimerisation C-terminal" evidence="7">
    <location>
        <begin position="165"/>
        <end position="203"/>
    </location>
</feature>
<evidence type="ECO:0000256" key="3">
    <source>
        <dbReference type="ARBA" id="ARBA00022643"/>
    </source>
</evidence>
<reference evidence="8 9" key="1">
    <citation type="submission" date="2018-03" db="EMBL/GenBank/DDBJ databases">
        <title>Bioinformatic expansion and discovery of thiopeptide antibiotics.</title>
        <authorList>
            <person name="Schwalen C.J."/>
            <person name="Hudson G.A."/>
            <person name="Mitchell D.A."/>
        </authorList>
    </citation>
    <scope>NUCLEOTIDE SEQUENCE [LARGE SCALE GENOMIC DNA]</scope>
    <source>
        <strain evidence="8 9">ATCC 21389</strain>
    </source>
</reference>
<keyword evidence="4" id="KW-0560">Oxidoreductase</keyword>
<gene>
    <name evidence="8" type="ORF">C7C46_27685</name>
</gene>
<feature type="domain" description="Pyridoxamine 5'-phosphate oxidase N-terminal" evidence="6">
    <location>
        <begin position="28"/>
        <end position="134"/>
    </location>
</feature>
<evidence type="ECO:0000313" key="8">
    <source>
        <dbReference type="EMBL" id="PYC70194.1"/>
    </source>
</evidence>
<keyword evidence="9" id="KW-1185">Reference proteome</keyword>
<feature type="binding site" evidence="5">
    <location>
        <begin position="130"/>
        <end position="131"/>
    </location>
    <ligand>
        <name>FMN</name>
        <dbReference type="ChEBI" id="CHEBI:58210"/>
    </ligand>
</feature>
<evidence type="ECO:0000256" key="4">
    <source>
        <dbReference type="ARBA" id="ARBA00023002"/>
    </source>
</evidence>
<feature type="binding site" evidence="5">
    <location>
        <position position="73"/>
    </location>
    <ligand>
        <name>FMN</name>
        <dbReference type="ChEBI" id="CHEBI:58210"/>
    </ligand>
</feature>
<evidence type="ECO:0000259" key="6">
    <source>
        <dbReference type="Pfam" id="PF01243"/>
    </source>
</evidence>
<feature type="binding site" evidence="5">
    <location>
        <position position="95"/>
    </location>
    <ligand>
        <name>FMN</name>
        <dbReference type="ChEBI" id="CHEBI:58210"/>
    </ligand>
</feature>
<dbReference type="InterPro" id="IPR000659">
    <property type="entry name" value="Pyridox_Oxase"/>
</dbReference>
<organism evidence="8 9">
    <name type="scientific">Streptomyces tateyamensis</name>
    <dbReference type="NCBI Taxonomy" id="565073"/>
    <lineage>
        <taxon>Bacteria</taxon>
        <taxon>Bacillati</taxon>
        <taxon>Actinomycetota</taxon>
        <taxon>Actinomycetes</taxon>
        <taxon>Kitasatosporales</taxon>
        <taxon>Streptomycetaceae</taxon>
        <taxon>Streptomyces</taxon>
    </lineage>
</organism>
<feature type="binding site" evidence="5">
    <location>
        <position position="175"/>
    </location>
    <ligand>
        <name>FMN</name>
        <dbReference type="ChEBI" id="CHEBI:58210"/>
    </ligand>
</feature>
<comment type="caution">
    <text evidence="8">The sequence shown here is derived from an EMBL/GenBank/DDBJ whole genome shotgun (WGS) entry which is preliminary data.</text>
</comment>
<keyword evidence="3 5" id="KW-0288">FMN</keyword>
<evidence type="ECO:0000259" key="7">
    <source>
        <dbReference type="Pfam" id="PF10590"/>
    </source>
</evidence>
<dbReference type="PANTHER" id="PTHR10851:SF0">
    <property type="entry name" value="PYRIDOXINE-5'-PHOSPHATE OXIDASE"/>
    <property type="match status" value="1"/>
</dbReference>
<dbReference type="InterPro" id="IPR011576">
    <property type="entry name" value="Pyridox_Oxase_N"/>
</dbReference>
<dbReference type="PIRSF" id="PIRSF000190">
    <property type="entry name" value="Pyd_amn-ph_oxd"/>
    <property type="match status" value="1"/>
</dbReference>
<dbReference type="PANTHER" id="PTHR10851">
    <property type="entry name" value="PYRIDOXINE-5-PHOSPHATE OXIDASE"/>
    <property type="match status" value="1"/>
</dbReference>
<comment type="similarity">
    <text evidence="1">Belongs to the pyridoxamine 5'-phosphate oxidase family.</text>
</comment>
<keyword evidence="2" id="KW-0285">Flavoprotein</keyword>
<protein>
    <submittedName>
        <fullName evidence="8">Oxidase</fullName>
    </submittedName>
</protein>
<dbReference type="InterPro" id="IPR012349">
    <property type="entry name" value="Split_barrel_FMN-bd"/>
</dbReference>